<dbReference type="InterPro" id="IPR050942">
    <property type="entry name" value="F-box_BR-signaling"/>
</dbReference>
<reference evidence="2 3" key="1">
    <citation type="journal article" date="2019" name="G3 (Bethesda)">
        <title>Sequencing of a Wild Apple (Malus baccata) Genome Unravels the Differences Between Cultivated and Wild Apple Species Regarding Disease Resistance and Cold Tolerance.</title>
        <authorList>
            <person name="Chen X."/>
        </authorList>
    </citation>
    <scope>NUCLEOTIDE SEQUENCE [LARGE SCALE GENOMIC DNA]</scope>
    <source>
        <strain evidence="3">cv. Shandingzi</strain>
        <tissue evidence="2">Leaves</tissue>
    </source>
</reference>
<organism evidence="2 3">
    <name type="scientific">Malus baccata</name>
    <name type="common">Siberian crab apple</name>
    <name type="synonym">Pyrus baccata</name>
    <dbReference type="NCBI Taxonomy" id="106549"/>
    <lineage>
        <taxon>Eukaryota</taxon>
        <taxon>Viridiplantae</taxon>
        <taxon>Streptophyta</taxon>
        <taxon>Embryophyta</taxon>
        <taxon>Tracheophyta</taxon>
        <taxon>Spermatophyta</taxon>
        <taxon>Magnoliopsida</taxon>
        <taxon>eudicotyledons</taxon>
        <taxon>Gunneridae</taxon>
        <taxon>Pentapetalae</taxon>
        <taxon>rosids</taxon>
        <taxon>fabids</taxon>
        <taxon>Rosales</taxon>
        <taxon>Rosaceae</taxon>
        <taxon>Amygdaloideae</taxon>
        <taxon>Maleae</taxon>
        <taxon>Malus</taxon>
    </lineage>
</organism>
<proteinExistence type="predicted"/>
<dbReference type="Proteomes" id="UP000315295">
    <property type="component" value="Unassembled WGS sequence"/>
</dbReference>
<protein>
    <recommendedName>
        <fullName evidence="1">KIB1-4 beta-propeller domain-containing protein</fullName>
    </recommendedName>
</protein>
<dbReference type="Pfam" id="PF03478">
    <property type="entry name" value="Beta-prop_KIB1-4"/>
    <property type="match status" value="1"/>
</dbReference>
<feature type="domain" description="KIB1-4 beta-propeller" evidence="1">
    <location>
        <begin position="65"/>
        <end position="348"/>
    </location>
</feature>
<evidence type="ECO:0000313" key="2">
    <source>
        <dbReference type="EMBL" id="TQD99012.1"/>
    </source>
</evidence>
<dbReference type="AlphaFoldDB" id="A0A540MLC4"/>
<sequence>MDRDWAALPTEILNLFVGRLETPKEFSCVCRSWCSAAKGIQTHCAVTTTPMMLISSDAENDKWHLYNPVTDKVLKTQLSLGRQLFCGSSKGWLIVVDEKRVVSLINPFLFGVGGRRDHEKSIIRLPPLGPADLNRPPHRGDYFVYKATISEDPILNADSCIVMVMFANMYKLAFIRLNKDSNWTYVPETETVEQRRFFIAEVVTVEERFYLVDYFRQLYSLDVATQSVSPVKVVLGGFVVDDNYICKEYLVVCNEKTMLIVRRCMDHYDDHETKTKRFRVFELNISKGECTEKNTLGDVALFLGNNSSISVCASKSGYRANCIYFIHDHLVVEGGLGPSGAFDYGVYNVEEKRLLENPFHGDAGTLMSKTDVPPIWILPTYNL</sequence>
<dbReference type="EMBL" id="VIEB01000244">
    <property type="protein sequence ID" value="TQD99012.1"/>
    <property type="molecule type" value="Genomic_DNA"/>
</dbReference>
<keyword evidence="3" id="KW-1185">Reference proteome</keyword>
<dbReference type="STRING" id="106549.A0A540MLC4"/>
<gene>
    <name evidence="2" type="ORF">C1H46_015379</name>
</gene>
<name>A0A540MLC4_MALBA</name>
<accession>A0A540MLC4</accession>
<dbReference type="InterPro" id="IPR005174">
    <property type="entry name" value="KIB1-4_b-propeller"/>
</dbReference>
<dbReference type="PANTHER" id="PTHR44259">
    <property type="entry name" value="OS07G0183000 PROTEIN-RELATED"/>
    <property type="match status" value="1"/>
</dbReference>
<evidence type="ECO:0000259" key="1">
    <source>
        <dbReference type="Pfam" id="PF03478"/>
    </source>
</evidence>
<evidence type="ECO:0000313" key="3">
    <source>
        <dbReference type="Proteomes" id="UP000315295"/>
    </source>
</evidence>
<comment type="caution">
    <text evidence="2">The sequence shown here is derived from an EMBL/GenBank/DDBJ whole genome shotgun (WGS) entry which is preliminary data.</text>
</comment>
<dbReference type="PANTHER" id="PTHR44259:SF107">
    <property type="entry name" value="F-BOX PROTEIN SKIP23-LIKE"/>
    <property type="match status" value="1"/>
</dbReference>